<evidence type="ECO:0000313" key="1">
    <source>
        <dbReference type="EMBL" id="GFJ89411.1"/>
    </source>
</evidence>
<sequence length="120" mass="13188">MADDELRGQSTGDAQTLQTRILGAVNLENDAIHQRVVARALGNALVVVVQEYLEGNSSPEDVELFFEVHGHEPTDVDVWPAEILADLGRQIPADARRDIRDRALEAALQYVRSSSPLAWG</sequence>
<reference evidence="1 2" key="2">
    <citation type="submission" date="2020-03" db="EMBL/GenBank/DDBJ databases">
        <authorList>
            <person name="Ichikawa N."/>
            <person name="Kimura A."/>
            <person name="Kitahashi Y."/>
            <person name="Uohara A."/>
        </authorList>
    </citation>
    <scope>NUCLEOTIDE SEQUENCE [LARGE SCALE GENOMIC DNA]</scope>
    <source>
        <strain evidence="1 2">NBRC 108638</strain>
    </source>
</reference>
<evidence type="ECO:0000313" key="2">
    <source>
        <dbReference type="Proteomes" id="UP000482960"/>
    </source>
</evidence>
<reference evidence="1 2" key="1">
    <citation type="submission" date="2020-03" db="EMBL/GenBank/DDBJ databases">
        <title>Whole genome shotgun sequence of Phytohabitans rumicis NBRC 108638.</title>
        <authorList>
            <person name="Komaki H."/>
            <person name="Tamura T."/>
        </authorList>
    </citation>
    <scope>NUCLEOTIDE SEQUENCE [LARGE SCALE GENOMIC DNA]</scope>
    <source>
        <strain evidence="1 2">NBRC 108638</strain>
    </source>
</reference>
<protein>
    <submittedName>
        <fullName evidence="1">Uncharacterized protein</fullName>
    </submittedName>
</protein>
<gene>
    <name evidence="1" type="ORF">Prum_030530</name>
</gene>
<name>A0A6V8L3N8_9ACTN</name>
<organism evidence="1 2">
    <name type="scientific">Phytohabitans rumicis</name>
    <dbReference type="NCBI Taxonomy" id="1076125"/>
    <lineage>
        <taxon>Bacteria</taxon>
        <taxon>Bacillati</taxon>
        <taxon>Actinomycetota</taxon>
        <taxon>Actinomycetes</taxon>
        <taxon>Micromonosporales</taxon>
        <taxon>Micromonosporaceae</taxon>
    </lineage>
</organism>
<dbReference type="AlphaFoldDB" id="A0A6V8L3N8"/>
<proteinExistence type="predicted"/>
<keyword evidence="2" id="KW-1185">Reference proteome</keyword>
<dbReference type="Proteomes" id="UP000482960">
    <property type="component" value="Unassembled WGS sequence"/>
</dbReference>
<dbReference type="RefSeq" id="WP_173077034.1">
    <property type="nucleotide sequence ID" value="NZ_BAABJB010000002.1"/>
</dbReference>
<comment type="caution">
    <text evidence="1">The sequence shown here is derived from an EMBL/GenBank/DDBJ whole genome shotgun (WGS) entry which is preliminary data.</text>
</comment>
<accession>A0A6V8L3N8</accession>
<dbReference type="EMBL" id="BLPG01000001">
    <property type="protein sequence ID" value="GFJ89411.1"/>
    <property type="molecule type" value="Genomic_DNA"/>
</dbReference>